<evidence type="ECO:0000256" key="5">
    <source>
        <dbReference type="SAM" id="SignalP"/>
    </source>
</evidence>
<gene>
    <name evidence="6" type="primary">modA</name>
    <name evidence="6" type="ORF">V5R04_05955</name>
</gene>
<dbReference type="PANTHER" id="PTHR30632">
    <property type="entry name" value="MOLYBDATE-BINDING PERIPLASMIC PROTEIN"/>
    <property type="match status" value="1"/>
</dbReference>
<feature type="binding site" evidence="4">
    <location>
        <position position="90"/>
    </location>
    <ligand>
        <name>molybdate</name>
        <dbReference type="ChEBI" id="CHEBI:36264"/>
    </ligand>
</feature>
<feature type="binding site" evidence="4">
    <location>
        <position position="210"/>
    </location>
    <ligand>
        <name>molybdate</name>
        <dbReference type="ChEBI" id="CHEBI:36264"/>
    </ligand>
</feature>
<reference evidence="6" key="1">
    <citation type="submission" date="2024-02" db="EMBL/GenBank/DDBJ databases">
        <title>Tomenella chthoni gen. nov. sp. nov., a member of the family Jonesiaceae isolated from bat guano.</title>
        <authorList>
            <person name="Miller S.L."/>
            <person name="King J."/>
            <person name="Sankaranarayanan K."/>
            <person name="Lawson P.A."/>
        </authorList>
    </citation>
    <scope>NUCLEOTIDE SEQUENCE</scope>
    <source>
        <strain evidence="6">BS-20</strain>
    </source>
</reference>
<dbReference type="Gene3D" id="3.40.190.10">
    <property type="entry name" value="Periplasmic binding protein-like II"/>
    <property type="match status" value="2"/>
</dbReference>
<comment type="similarity">
    <text evidence="1">Belongs to the bacterial solute-binding protein ModA family.</text>
</comment>
<dbReference type="EMBL" id="CP146203">
    <property type="protein sequence ID" value="XBH22759.1"/>
    <property type="molecule type" value="Genomic_DNA"/>
</dbReference>
<evidence type="ECO:0000256" key="3">
    <source>
        <dbReference type="ARBA" id="ARBA00022729"/>
    </source>
</evidence>
<dbReference type="InterPro" id="IPR005950">
    <property type="entry name" value="ModA"/>
</dbReference>
<name>A0AAU7DXN0_9MICO</name>
<dbReference type="Pfam" id="PF13531">
    <property type="entry name" value="SBP_bac_11"/>
    <property type="match status" value="1"/>
</dbReference>
<keyword evidence="4" id="KW-0500">Molybdenum</keyword>
<feature type="signal peptide" evidence="5">
    <location>
        <begin position="1"/>
        <end position="25"/>
    </location>
</feature>
<dbReference type="PANTHER" id="PTHR30632:SF0">
    <property type="entry name" value="SULFATE-BINDING PROTEIN"/>
    <property type="match status" value="1"/>
</dbReference>
<feature type="binding site" evidence="4">
    <location>
        <position position="62"/>
    </location>
    <ligand>
        <name>molybdate</name>
        <dbReference type="ChEBI" id="CHEBI:36264"/>
    </ligand>
</feature>
<organism evidence="6">
    <name type="scientific">Jonesiaceae bacterium BS-20</name>
    <dbReference type="NCBI Taxonomy" id="3120821"/>
    <lineage>
        <taxon>Bacteria</taxon>
        <taxon>Bacillati</taxon>
        <taxon>Actinomycetota</taxon>
        <taxon>Actinomycetes</taxon>
        <taxon>Micrococcales</taxon>
        <taxon>Jonesiaceae</taxon>
    </lineage>
</organism>
<feature type="binding site" evidence="4">
    <location>
        <position position="192"/>
    </location>
    <ligand>
        <name>molybdate</name>
        <dbReference type="ChEBI" id="CHEBI:36264"/>
    </ligand>
</feature>
<dbReference type="GO" id="GO:0030973">
    <property type="term" value="F:molybdate ion binding"/>
    <property type="evidence" value="ECO:0007669"/>
    <property type="project" value="TreeGrafter"/>
</dbReference>
<evidence type="ECO:0000313" key="6">
    <source>
        <dbReference type="EMBL" id="XBH22759.1"/>
    </source>
</evidence>
<feature type="chain" id="PRO_5043346908" evidence="5">
    <location>
        <begin position="26"/>
        <end position="270"/>
    </location>
</feature>
<dbReference type="SUPFAM" id="SSF53850">
    <property type="entry name" value="Periplasmic binding protein-like II"/>
    <property type="match status" value="1"/>
</dbReference>
<dbReference type="NCBIfam" id="TIGR01256">
    <property type="entry name" value="modA"/>
    <property type="match status" value="1"/>
</dbReference>
<dbReference type="GO" id="GO:0046872">
    <property type="term" value="F:metal ion binding"/>
    <property type="evidence" value="ECO:0007669"/>
    <property type="project" value="UniProtKB-KW"/>
</dbReference>
<dbReference type="PROSITE" id="PS51257">
    <property type="entry name" value="PROKAR_LIPOPROTEIN"/>
    <property type="match status" value="1"/>
</dbReference>
<dbReference type="AlphaFoldDB" id="A0AAU7DXN0"/>
<keyword evidence="3 5" id="KW-0732">Signal</keyword>
<dbReference type="PIRSF" id="PIRSF004846">
    <property type="entry name" value="ModA"/>
    <property type="match status" value="1"/>
</dbReference>
<protein>
    <submittedName>
        <fullName evidence="6">Molybdate ABC transporter substrate-binding protein</fullName>
    </submittedName>
</protein>
<dbReference type="InterPro" id="IPR050682">
    <property type="entry name" value="ModA/WtpA"/>
</dbReference>
<accession>A0AAU7DXN0</accession>
<evidence type="ECO:0000256" key="1">
    <source>
        <dbReference type="ARBA" id="ARBA00009175"/>
    </source>
</evidence>
<keyword evidence="2 4" id="KW-0479">Metal-binding</keyword>
<dbReference type="GO" id="GO:0015689">
    <property type="term" value="P:molybdate ion transport"/>
    <property type="evidence" value="ECO:0007669"/>
    <property type="project" value="InterPro"/>
</dbReference>
<sequence>MTTFQKTARFIAVAIGLALSLAACGRGTSSAPSNDANLSETGQTSQADPKVTGEITVLAAASLTESFTVLADQFMAEHDGTTVKLSFGSSSALALTVAEGSPVDILATADLKSMDVAIADYEGIEPLIFAGNDLVIAIAKDNPKAIQGLAQLSKSDLLVSKCAAEVPCGRLTGAAVEAGDLILNAVTEGADVKATFAPLITGEVDAALVYRTDTLASANVDLVEIETHMAQQTEYPLAILSNSEVAQAFYDYLLSDQGTQVLTKHGFSKP</sequence>
<evidence type="ECO:0000256" key="4">
    <source>
        <dbReference type="PIRSR" id="PIRSR004846-1"/>
    </source>
</evidence>
<proteinExistence type="inferred from homology"/>
<evidence type="ECO:0000256" key="2">
    <source>
        <dbReference type="ARBA" id="ARBA00022723"/>
    </source>
</evidence>